<organism evidence="3 4">
    <name type="scientific">Mycolicibacterium llatzerense</name>
    <dbReference type="NCBI Taxonomy" id="280871"/>
    <lineage>
        <taxon>Bacteria</taxon>
        <taxon>Bacillati</taxon>
        <taxon>Actinomycetota</taxon>
        <taxon>Actinomycetes</taxon>
        <taxon>Mycobacteriales</taxon>
        <taxon>Mycobacteriaceae</taxon>
        <taxon>Mycolicibacterium</taxon>
    </lineage>
</organism>
<feature type="compositionally biased region" description="Polar residues" evidence="1">
    <location>
        <begin position="35"/>
        <end position="59"/>
    </location>
</feature>
<keyword evidence="2" id="KW-0812">Transmembrane</keyword>
<feature type="region of interest" description="Disordered" evidence="1">
    <location>
        <begin position="35"/>
        <end position="69"/>
    </location>
</feature>
<evidence type="ECO:0000313" key="4">
    <source>
        <dbReference type="Proteomes" id="UP000032221"/>
    </source>
</evidence>
<dbReference type="PATRIC" id="fig|280871.6.peg.2528"/>
<dbReference type="Proteomes" id="UP000032221">
    <property type="component" value="Unassembled WGS sequence"/>
</dbReference>
<keyword evidence="2" id="KW-1133">Transmembrane helix</keyword>
<dbReference type="AlphaFoldDB" id="A0A0D1JVP1"/>
<reference evidence="3 4" key="1">
    <citation type="submission" date="2015-01" db="EMBL/GenBank/DDBJ databases">
        <title>Genome sequence of Mycobacterium llatzerense and Mycobacterium immunogenum recovered from brain abscess.</title>
        <authorList>
            <person name="Greninger A.L."/>
            <person name="Langelier C."/>
            <person name="Cunningham G."/>
            <person name="Chiu C.Y."/>
            <person name="Miller S."/>
        </authorList>
    </citation>
    <scope>NUCLEOTIDE SEQUENCE [LARGE SCALE GENOMIC DNA]</scope>
    <source>
        <strain evidence="3 4">CLUC14</strain>
    </source>
</reference>
<evidence type="ECO:0000256" key="2">
    <source>
        <dbReference type="SAM" id="Phobius"/>
    </source>
</evidence>
<accession>A0A0D1JVP1</accession>
<proteinExistence type="predicted"/>
<dbReference type="EMBL" id="JXST01000015">
    <property type="protein sequence ID" value="KIU16614.1"/>
    <property type="molecule type" value="Genomic_DNA"/>
</dbReference>
<keyword evidence="2" id="KW-0472">Membrane</keyword>
<protein>
    <submittedName>
        <fullName evidence="3">Uncharacterized protein</fullName>
    </submittedName>
</protein>
<dbReference type="OrthoDB" id="4751395at2"/>
<evidence type="ECO:0000256" key="1">
    <source>
        <dbReference type="SAM" id="MobiDB-lite"/>
    </source>
</evidence>
<gene>
    <name evidence="3" type="ORF">TL10_12185</name>
</gene>
<feature type="transmembrane region" description="Helical" evidence="2">
    <location>
        <begin position="7"/>
        <end position="29"/>
    </location>
</feature>
<comment type="caution">
    <text evidence="3">The sequence shown here is derived from an EMBL/GenBank/DDBJ whole genome shotgun (WGS) entry which is preliminary data.</text>
</comment>
<name>A0A0D1JVP1_9MYCO</name>
<evidence type="ECO:0000313" key="3">
    <source>
        <dbReference type="EMBL" id="KIU16614.1"/>
    </source>
</evidence>
<dbReference type="RefSeq" id="WP_043985863.1">
    <property type="nucleotide sequence ID" value="NZ_JXST01000015.1"/>
</dbReference>
<sequence>MSIVTRWVSYFIIVIGLTVAPGMIAIGLATSAHAQPNTGASSTVHQTFPHQNNFPQPGTSIHHHHQHNH</sequence>
<keyword evidence="4" id="KW-1185">Reference proteome</keyword>